<organism evidence="3">
    <name type="scientific">uncultured marine crenarchaeote KM3-34-D9</name>
    <dbReference type="NCBI Taxonomy" id="526677"/>
    <lineage>
        <taxon>Archaea</taxon>
        <taxon>Nitrososphaerota</taxon>
        <taxon>Nitrososphaeria</taxon>
        <taxon>Nitrosopumilales</taxon>
        <taxon>environmental samples</taxon>
    </lineage>
</organism>
<dbReference type="InterPro" id="IPR011041">
    <property type="entry name" value="Quinoprot_gluc/sorb_DH_b-prop"/>
</dbReference>
<dbReference type="GO" id="GO:0008876">
    <property type="term" value="F:quinoprotein glucose dehydrogenase activity"/>
    <property type="evidence" value="ECO:0007669"/>
    <property type="project" value="UniProtKB-EC"/>
</dbReference>
<evidence type="ECO:0000259" key="2">
    <source>
        <dbReference type="Pfam" id="PF07995"/>
    </source>
</evidence>
<reference evidence="3" key="1">
    <citation type="journal article" date="2008" name="ISME J.">
        <title>Hindsight in the relative abundance, metabolic potential and genome dynamics of uncultivated marine archaea from comparative metagenomic analyses of bathypelagic plankton of different oceanic regions.</title>
        <authorList>
            <person name="Martin-Cuadrado A.B."/>
            <person name="Rodriguez-Valera F."/>
            <person name="Moreira D."/>
            <person name="Alba J.C."/>
            <person name="Ivars-Martinez E."/>
            <person name="Henn M.R."/>
            <person name="Talla E."/>
            <person name="Lopez-Garcia P."/>
        </authorList>
    </citation>
    <scope>NUCLEOTIDE SEQUENCE</scope>
</reference>
<proteinExistence type="predicted"/>
<protein>
    <submittedName>
        <fullName evidence="3">Glucose dehydrogenase PQQ-dependent</fullName>
        <ecNumber evidence="3">1.1.5.2</ecNumber>
    </submittedName>
</protein>
<dbReference type="AlphaFoldDB" id="B3V5L4"/>
<keyword evidence="3" id="KW-0560">Oxidoreductase</keyword>
<dbReference type="Gene3D" id="2.120.10.30">
    <property type="entry name" value="TolB, C-terminal domain"/>
    <property type="match status" value="1"/>
</dbReference>
<dbReference type="EMBL" id="EU686619">
    <property type="protein sequence ID" value="ACF09588.1"/>
    <property type="molecule type" value="Genomic_DNA"/>
</dbReference>
<dbReference type="InterPro" id="IPR012938">
    <property type="entry name" value="Glc/Sorbosone_DH"/>
</dbReference>
<dbReference type="SUPFAM" id="SSF50952">
    <property type="entry name" value="Soluble quinoprotein glucose dehydrogenase"/>
    <property type="match status" value="1"/>
</dbReference>
<feature type="transmembrane region" description="Helical" evidence="1">
    <location>
        <begin position="12"/>
        <end position="34"/>
    </location>
</feature>
<keyword evidence="1" id="KW-0812">Transmembrane</keyword>
<sequence>MHGLPKVINKLNTMPIFLFIIIAVSFFPFLAAYGDSEFTEYFCQLHGWGVSESDKSCLIEKRLTPFVTDSNYTIEKFAIGLEFPVSMDFVGDDMLVLEKHSGKVIRISDDGVQYDEPILDVSVRFNYYSGLLGIATLSDRVFLYYTESSSGEDAREGKGVENSIDAKNRVYQYDWDGKKLSNPVLIKEFIAQLANNHHGGAMTKGLDNEIYFVIGDEGQSGVFENRAENPCYIVSFVNDECSDEPVYETSSIFKIDTGSENSIELFAMGIRNSFGLAVDPVTGYLWDTENGENYFDEINLVKPRFNSGWNSVIGPADRENPDTHPCAGGVLGNESNCPVEYRGYQPIPPTFENFVYSDPEFSFHQTVGPTAIAFPDDSFGYSDMLFVSDYHFATIYKFPLNSDRTGFNFSNPELVDLVVDGDIDTQPKELFFAYNFPGGISDITFHNGVMYVANLLGGTIYKIYPIQTTETSIPDWIKNNAGWWATGQIDENSYVLGLQWLITNEIIKIPITEQLTQSETSIIPEWIKTNAGWWATGQIDENSYVLGLQWLITNGIIVI</sequence>
<dbReference type="EC" id="1.1.5.2" evidence="3"/>
<evidence type="ECO:0000313" key="3">
    <source>
        <dbReference type="EMBL" id="ACF09588.1"/>
    </source>
</evidence>
<name>B3V5L4_9ARCH</name>
<dbReference type="PANTHER" id="PTHR19328:SF13">
    <property type="entry name" value="HIPL1 PROTEIN"/>
    <property type="match status" value="1"/>
</dbReference>
<dbReference type="PANTHER" id="PTHR19328">
    <property type="entry name" value="HEDGEHOG-INTERACTING PROTEIN"/>
    <property type="match status" value="1"/>
</dbReference>
<feature type="domain" description="Glucose/Sorbosone dehydrogenase" evidence="2">
    <location>
        <begin position="81"/>
        <end position="313"/>
    </location>
</feature>
<keyword evidence="1" id="KW-1133">Transmembrane helix</keyword>
<dbReference type="InterPro" id="IPR011042">
    <property type="entry name" value="6-blade_b-propeller_TolB-like"/>
</dbReference>
<accession>B3V5L4</accession>
<evidence type="ECO:0000256" key="1">
    <source>
        <dbReference type="SAM" id="Phobius"/>
    </source>
</evidence>
<keyword evidence="1" id="KW-0472">Membrane</keyword>
<dbReference type="Pfam" id="PF07995">
    <property type="entry name" value="GSDH"/>
    <property type="match status" value="1"/>
</dbReference>